<evidence type="ECO:0000313" key="3">
    <source>
        <dbReference type="Proteomes" id="UP000054477"/>
    </source>
</evidence>
<feature type="non-terminal residue" evidence="2">
    <location>
        <position position="1"/>
    </location>
</feature>
<evidence type="ECO:0000313" key="2">
    <source>
        <dbReference type="EMBL" id="KIJ92076.1"/>
    </source>
</evidence>
<feature type="compositionally biased region" description="Low complexity" evidence="1">
    <location>
        <begin position="221"/>
        <end position="244"/>
    </location>
</feature>
<dbReference type="HOGENOM" id="CLU_1013934_0_0_1"/>
<dbReference type="EMBL" id="KN838939">
    <property type="protein sequence ID" value="KIJ92076.1"/>
    <property type="molecule type" value="Genomic_DNA"/>
</dbReference>
<organism evidence="2 3">
    <name type="scientific">Laccaria amethystina LaAM-08-1</name>
    <dbReference type="NCBI Taxonomy" id="1095629"/>
    <lineage>
        <taxon>Eukaryota</taxon>
        <taxon>Fungi</taxon>
        <taxon>Dikarya</taxon>
        <taxon>Basidiomycota</taxon>
        <taxon>Agaricomycotina</taxon>
        <taxon>Agaricomycetes</taxon>
        <taxon>Agaricomycetidae</taxon>
        <taxon>Agaricales</taxon>
        <taxon>Agaricineae</taxon>
        <taxon>Hydnangiaceae</taxon>
        <taxon>Laccaria</taxon>
    </lineage>
</organism>
<dbReference type="AlphaFoldDB" id="A0A0C9X340"/>
<reference evidence="2 3" key="1">
    <citation type="submission" date="2014-04" db="EMBL/GenBank/DDBJ databases">
        <authorList>
            <consortium name="DOE Joint Genome Institute"/>
            <person name="Kuo A."/>
            <person name="Kohler A."/>
            <person name="Nagy L.G."/>
            <person name="Floudas D."/>
            <person name="Copeland A."/>
            <person name="Barry K.W."/>
            <person name="Cichocki N."/>
            <person name="Veneault-Fourrey C."/>
            <person name="LaButti K."/>
            <person name="Lindquist E.A."/>
            <person name="Lipzen A."/>
            <person name="Lundell T."/>
            <person name="Morin E."/>
            <person name="Murat C."/>
            <person name="Sun H."/>
            <person name="Tunlid A."/>
            <person name="Henrissat B."/>
            <person name="Grigoriev I.V."/>
            <person name="Hibbett D.S."/>
            <person name="Martin F."/>
            <person name="Nordberg H.P."/>
            <person name="Cantor M.N."/>
            <person name="Hua S.X."/>
        </authorList>
    </citation>
    <scope>NUCLEOTIDE SEQUENCE [LARGE SCALE GENOMIC DNA]</scope>
    <source>
        <strain evidence="2 3">LaAM-08-1</strain>
    </source>
</reference>
<reference evidence="3" key="2">
    <citation type="submission" date="2015-01" db="EMBL/GenBank/DDBJ databases">
        <title>Evolutionary Origins and Diversification of the Mycorrhizal Mutualists.</title>
        <authorList>
            <consortium name="DOE Joint Genome Institute"/>
            <consortium name="Mycorrhizal Genomics Consortium"/>
            <person name="Kohler A."/>
            <person name="Kuo A."/>
            <person name="Nagy L.G."/>
            <person name="Floudas D."/>
            <person name="Copeland A."/>
            <person name="Barry K.W."/>
            <person name="Cichocki N."/>
            <person name="Veneault-Fourrey C."/>
            <person name="LaButti K."/>
            <person name="Lindquist E.A."/>
            <person name="Lipzen A."/>
            <person name="Lundell T."/>
            <person name="Morin E."/>
            <person name="Murat C."/>
            <person name="Riley R."/>
            <person name="Ohm R."/>
            <person name="Sun H."/>
            <person name="Tunlid A."/>
            <person name="Henrissat B."/>
            <person name="Grigoriev I.V."/>
            <person name="Hibbett D.S."/>
            <person name="Martin F."/>
        </authorList>
    </citation>
    <scope>NUCLEOTIDE SEQUENCE [LARGE SCALE GENOMIC DNA]</scope>
    <source>
        <strain evidence="3">LaAM-08-1</strain>
    </source>
</reference>
<feature type="compositionally biased region" description="Polar residues" evidence="1">
    <location>
        <begin position="149"/>
        <end position="163"/>
    </location>
</feature>
<feature type="region of interest" description="Disordered" evidence="1">
    <location>
        <begin position="141"/>
        <end position="250"/>
    </location>
</feature>
<feature type="compositionally biased region" description="Low complexity" evidence="1">
    <location>
        <begin position="18"/>
        <end position="49"/>
    </location>
</feature>
<sequence>DAHLLAEGHIATSNGEPQATQAATNTASAETAASTERSSTSSTNNASSTKADPSSTKADAASTQSDTALINIDTASKNADATTINADAASHTTVFNRGDTGGHLEGAFEMGKKDRGLDLDWEMEDFSHDLDDINNEKTLDGVSCDAHTGSASPQKGTPSNQPLPASEPLPSFTDGAISLSSSHRATPPSGPTSPIPTGPESDAGASTDLPSSKPALSIPESPASLTSAAAQSSLAPAAPTSQSSDGLASSPYATKLGALTVNDMPPWLHAWIPPE</sequence>
<feature type="compositionally biased region" description="Pro residues" evidence="1">
    <location>
        <begin position="188"/>
        <end position="197"/>
    </location>
</feature>
<feature type="compositionally biased region" description="Polar residues" evidence="1">
    <location>
        <begin position="50"/>
        <end position="66"/>
    </location>
</feature>
<feature type="region of interest" description="Disordered" evidence="1">
    <location>
        <begin position="1"/>
        <end position="66"/>
    </location>
</feature>
<accession>A0A0C9X340</accession>
<keyword evidence="3" id="KW-1185">Reference proteome</keyword>
<proteinExistence type="predicted"/>
<gene>
    <name evidence="2" type="ORF">K443DRAFT_13877</name>
</gene>
<evidence type="ECO:0000256" key="1">
    <source>
        <dbReference type="SAM" id="MobiDB-lite"/>
    </source>
</evidence>
<protein>
    <submittedName>
        <fullName evidence="2">Unplaced genomic scaffold K443scaffold_404, whole genome shotgun sequence</fullName>
    </submittedName>
</protein>
<name>A0A0C9X340_9AGAR</name>
<dbReference type="Proteomes" id="UP000054477">
    <property type="component" value="Unassembled WGS sequence"/>
</dbReference>